<protein>
    <submittedName>
        <fullName evidence="2">Uncharacterized protein</fullName>
    </submittedName>
</protein>
<sequence length="675" mass="74173">MTDSMLDSISDPTVGVGTGTGQRDLELLQGISSRDSDRVVHAHAGIPSAAVPGIRGRGRSRLESGIAHGGLPDRGESLTEFRSFPPGAFGEFPQGIPESSRVRIRRDPESSGWWEFPRFFGCGSGGFPVSSRCGIRSFQELFRLGSGGSGILQVGIRRFWNSPGWDQEVPEFPRLGSGGSGILQVGIRRFRNSPGVDQEVPEFSTCWSFQEFSSCGSRGIQSPPGDGSARSSLGWDQEVLEFPRCGSGVSGILHLLELPGVFQVWIRSFRSSSGWDQEVPEFSKLGSGGSGILRVGIRRFRNSPGVDQEVPEFSTCWSFQEFSRCGSRRIQSPPGDGSARSSPGWEQEVLEFSRLGSGGSGILHLLQLPGILQLWIRRIRNSLGVDPEGSRVRQVMEVPGALWVENRRFWNSAGVDQEVPEFSTCWSFQEFSRCGSRSIQSPPGDGSAGNSPGWDQEVPEFSTCCSFQEFYNSGSGGSGILWAWIQKDPESSRRWNFQEFSRCGSGGSGILHLLELPGVLQVWIRRIWNSPGVAQEDPESPHSLWEFGSFPELSSLPIPALNSLREGAGRNSSRKNQEQPQLRLEIGKIPPGGIQIPVEFWDLISEGFSNLSDSMIHEFQEWLREEIPSAGLGNFPVWDKIRPLQGWDWENPSGIPEENPGFPAFCLPPILGGWG</sequence>
<comment type="caution">
    <text evidence="2">The sequence shown here is derived from an EMBL/GenBank/DDBJ whole genome shotgun (WGS) entry which is preliminary data.</text>
</comment>
<feature type="region of interest" description="Disordered" evidence="1">
    <location>
        <begin position="53"/>
        <end position="77"/>
    </location>
</feature>
<gene>
    <name evidence="2" type="ORF">DUI87_33352</name>
</gene>
<feature type="region of interest" description="Disordered" evidence="1">
    <location>
        <begin position="1"/>
        <end position="21"/>
    </location>
</feature>
<name>A0A3M0J6K9_HIRRU</name>
<evidence type="ECO:0000313" key="3">
    <source>
        <dbReference type="Proteomes" id="UP000269221"/>
    </source>
</evidence>
<evidence type="ECO:0000256" key="1">
    <source>
        <dbReference type="SAM" id="MobiDB-lite"/>
    </source>
</evidence>
<keyword evidence="3" id="KW-1185">Reference proteome</keyword>
<accession>A0A3M0J6K9</accession>
<organism evidence="2 3">
    <name type="scientific">Hirundo rustica rustica</name>
    <dbReference type="NCBI Taxonomy" id="333673"/>
    <lineage>
        <taxon>Eukaryota</taxon>
        <taxon>Metazoa</taxon>
        <taxon>Chordata</taxon>
        <taxon>Craniata</taxon>
        <taxon>Vertebrata</taxon>
        <taxon>Euteleostomi</taxon>
        <taxon>Archelosauria</taxon>
        <taxon>Archosauria</taxon>
        <taxon>Dinosauria</taxon>
        <taxon>Saurischia</taxon>
        <taxon>Theropoda</taxon>
        <taxon>Coelurosauria</taxon>
        <taxon>Aves</taxon>
        <taxon>Neognathae</taxon>
        <taxon>Neoaves</taxon>
        <taxon>Telluraves</taxon>
        <taxon>Australaves</taxon>
        <taxon>Passeriformes</taxon>
        <taxon>Sylvioidea</taxon>
        <taxon>Hirundinidae</taxon>
        <taxon>Hirundo</taxon>
    </lineage>
</organism>
<proteinExistence type="predicted"/>
<reference evidence="2 3" key="1">
    <citation type="submission" date="2018-07" db="EMBL/GenBank/DDBJ databases">
        <title>A high quality draft genome assembly of the barn swallow (H. rustica rustica).</title>
        <authorList>
            <person name="Formenti G."/>
            <person name="Chiara M."/>
            <person name="Poveda L."/>
            <person name="Francoijs K.-J."/>
            <person name="Bonisoli-Alquati A."/>
            <person name="Canova L."/>
            <person name="Gianfranceschi L."/>
            <person name="Horner D.S."/>
            <person name="Saino N."/>
        </authorList>
    </citation>
    <scope>NUCLEOTIDE SEQUENCE [LARGE SCALE GENOMIC DNA]</scope>
    <source>
        <strain evidence="2">Chelidonia</strain>
        <tissue evidence="2">Blood</tissue>
    </source>
</reference>
<dbReference type="Proteomes" id="UP000269221">
    <property type="component" value="Unassembled WGS sequence"/>
</dbReference>
<feature type="compositionally biased region" description="Polar residues" evidence="1">
    <location>
        <begin position="1"/>
        <end position="11"/>
    </location>
</feature>
<dbReference type="EMBL" id="QRBI01000253">
    <property type="protein sequence ID" value="RMB90216.1"/>
    <property type="molecule type" value="Genomic_DNA"/>
</dbReference>
<dbReference type="AlphaFoldDB" id="A0A3M0J6K9"/>
<evidence type="ECO:0000313" key="2">
    <source>
        <dbReference type="EMBL" id="RMB90216.1"/>
    </source>
</evidence>